<organism evidence="9 10">
    <name type="scientific">Tilletia horrida</name>
    <dbReference type="NCBI Taxonomy" id="155126"/>
    <lineage>
        <taxon>Eukaryota</taxon>
        <taxon>Fungi</taxon>
        <taxon>Dikarya</taxon>
        <taxon>Basidiomycota</taxon>
        <taxon>Ustilaginomycotina</taxon>
        <taxon>Exobasidiomycetes</taxon>
        <taxon>Tilletiales</taxon>
        <taxon>Tilletiaceae</taxon>
        <taxon>Tilletia</taxon>
    </lineage>
</organism>
<evidence type="ECO:0000256" key="4">
    <source>
        <dbReference type="ARBA" id="ARBA00022989"/>
    </source>
</evidence>
<name>A0AAN6GTL5_9BASI</name>
<keyword evidence="10" id="KW-1185">Reference proteome</keyword>
<reference evidence="9" key="1">
    <citation type="journal article" date="2023" name="PhytoFront">
        <title>Draft Genome Resources of Seven Strains of Tilletia horrida, Causal Agent of Kernel Smut of Rice.</title>
        <authorList>
            <person name="Khanal S."/>
            <person name="Antony Babu S."/>
            <person name="Zhou X.G."/>
        </authorList>
    </citation>
    <scope>NUCLEOTIDE SEQUENCE</scope>
    <source>
        <strain evidence="9">TX6</strain>
    </source>
</reference>
<feature type="compositionally biased region" description="Low complexity" evidence="6">
    <location>
        <begin position="1208"/>
        <end position="1227"/>
    </location>
</feature>
<dbReference type="GO" id="GO:0032541">
    <property type="term" value="C:cortical endoplasmic reticulum"/>
    <property type="evidence" value="ECO:0007669"/>
    <property type="project" value="TreeGrafter"/>
</dbReference>
<dbReference type="GO" id="GO:0005789">
    <property type="term" value="C:endoplasmic reticulum membrane"/>
    <property type="evidence" value="ECO:0007669"/>
    <property type="project" value="TreeGrafter"/>
</dbReference>
<feature type="region of interest" description="Disordered" evidence="6">
    <location>
        <begin position="469"/>
        <end position="515"/>
    </location>
</feature>
<feature type="region of interest" description="Disordered" evidence="6">
    <location>
        <begin position="1208"/>
        <end position="1242"/>
    </location>
</feature>
<evidence type="ECO:0000256" key="1">
    <source>
        <dbReference type="ARBA" id="ARBA00004167"/>
    </source>
</evidence>
<feature type="domain" description="VASt" evidence="8">
    <location>
        <begin position="869"/>
        <end position="1040"/>
    </location>
</feature>
<accession>A0AAN6GTL5</accession>
<feature type="compositionally biased region" description="Low complexity" evidence="6">
    <location>
        <begin position="230"/>
        <end position="243"/>
    </location>
</feature>
<dbReference type="InterPro" id="IPR004182">
    <property type="entry name" value="GRAM"/>
</dbReference>
<dbReference type="GO" id="GO:0120015">
    <property type="term" value="F:sterol transfer activity"/>
    <property type="evidence" value="ECO:0007669"/>
    <property type="project" value="TreeGrafter"/>
</dbReference>
<feature type="compositionally biased region" description="Polar residues" evidence="6">
    <location>
        <begin position="152"/>
        <end position="165"/>
    </location>
</feature>
<gene>
    <name evidence="9" type="ORF">OC846_001712</name>
</gene>
<dbReference type="GO" id="GO:0005886">
    <property type="term" value="C:plasma membrane"/>
    <property type="evidence" value="ECO:0007669"/>
    <property type="project" value="TreeGrafter"/>
</dbReference>
<dbReference type="GO" id="GO:0005739">
    <property type="term" value="C:mitochondrion"/>
    <property type="evidence" value="ECO:0007669"/>
    <property type="project" value="TreeGrafter"/>
</dbReference>
<dbReference type="GO" id="GO:0140268">
    <property type="term" value="C:endoplasmic reticulum-plasma membrane contact site"/>
    <property type="evidence" value="ECO:0007669"/>
    <property type="project" value="TreeGrafter"/>
</dbReference>
<feature type="compositionally biased region" description="Basic and acidic residues" evidence="6">
    <location>
        <begin position="768"/>
        <end position="780"/>
    </location>
</feature>
<evidence type="ECO:0000256" key="7">
    <source>
        <dbReference type="SAM" id="Phobius"/>
    </source>
</evidence>
<evidence type="ECO:0000256" key="3">
    <source>
        <dbReference type="ARBA" id="ARBA00022692"/>
    </source>
</evidence>
<dbReference type="EMBL" id="JAPDMZ010000027">
    <property type="protein sequence ID" value="KAK0555452.1"/>
    <property type="molecule type" value="Genomic_DNA"/>
</dbReference>
<dbReference type="AlphaFoldDB" id="A0AAN6GTL5"/>
<dbReference type="GO" id="GO:0032366">
    <property type="term" value="P:intracellular sterol transport"/>
    <property type="evidence" value="ECO:0007669"/>
    <property type="project" value="TreeGrafter"/>
</dbReference>
<comment type="caution">
    <text evidence="9">The sequence shown here is derived from an EMBL/GenBank/DDBJ whole genome shotgun (WGS) entry which is preliminary data.</text>
</comment>
<evidence type="ECO:0000313" key="10">
    <source>
        <dbReference type="Proteomes" id="UP001176517"/>
    </source>
</evidence>
<feature type="region of interest" description="Disordered" evidence="6">
    <location>
        <begin position="284"/>
        <end position="393"/>
    </location>
</feature>
<dbReference type="SMART" id="SM00568">
    <property type="entry name" value="GRAM"/>
    <property type="match status" value="1"/>
</dbReference>
<dbReference type="PANTHER" id="PTHR23319">
    <property type="entry name" value="GRAM DOMAIN CONTAINING 1B, ISOFORM E"/>
    <property type="match status" value="1"/>
</dbReference>
<keyword evidence="5 7" id="KW-0472">Membrane</keyword>
<feature type="compositionally biased region" description="Polar residues" evidence="6">
    <location>
        <begin position="249"/>
        <end position="261"/>
    </location>
</feature>
<comment type="similarity">
    <text evidence="2">Belongs to the YSP2 family.</text>
</comment>
<dbReference type="PANTHER" id="PTHR23319:SF4">
    <property type="entry name" value="GRAM DOMAIN CONTAINING 1B, ISOFORM E"/>
    <property type="match status" value="1"/>
</dbReference>
<dbReference type="InterPro" id="IPR011993">
    <property type="entry name" value="PH-like_dom_sf"/>
</dbReference>
<keyword evidence="4 7" id="KW-1133">Transmembrane helix</keyword>
<evidence type="ECO:0000313" key="9">
    <source>
        <dbReference type="EMBL" id="KAK0555452.1"/>
    </source>
</evidence>
<evidence type="ECO:0000259" key="8">
    <source>
        <dbReference type="PROSITE" id="PS51778"/>
    </source>
</evidence>
<feature type="compositionally biased region" description="Gly residues" evidence="6">
    <location>
        <begin position="797"/>
        <end position="807"/>
    </location>
</feature>
<feature type="region of interest" description="Disordered" evidence="6">
    <location>
        <begin position="758"/>
        <end position="855"/>
    </location>
</feature>
<feature type="compositionally biased region" description="Basic residues" evidence="6">
    <location>
        <begin position="781"/>
        <end position="796"/>
    </location>
</feature>
<dbReference type="PROSITE" id="PS51778">
    <property type="entry name" value="VAST"/>
    <property type="match status" value="1"/>
</dbReference>
<evidence type="ECO:0000256" key="6">
    <source>
        <dbReference type="SAM" id="MobiDB-lite"/>
    </source>
</evidence>
<dbReference type="Pfam" id="PF16016">
    <property type="entry name" value="VASt"/>
    <property type="match status" value="1"/>
</dbReference>
<comment type="subcellular location">
    <subcellularLocation>
        <location evidence="1">Membrane</location>
        <topology evidence="1">Single-pass membrane protein</topology>
    </subcellularLocation>
</comment>
<feature type="compositionally biased region" description="Polar residues" evidence="6">
    <location>
        <begin position="62"/>
        <end position="72"/>
    </location>
</feature>
<feature type="region of interest" description="Disordered" evidence="6">
    <location>
        <begin position="1"/>
        <end position="261"/>
    </location>
</feature>
<feature type="compositionally biased region" description="Low complexity" evidence="6">
    <location>
        <begin position="18"/>
        <end position="29"/>
    </location>
</feature>
<feature type="region of interest" description="Disordered" evidence="6">
    <location>
        <begin position="1061"/>
        <end position="1096"/>
    </location>
</feature>
<evidence type="ECO:0000256" key="2">
    <source>
        <dbReference type="ARBA" id="ARBA00006582"/>
    </source>
</evidence>
<feature type="compositionally biased region" description="Low complexity" evidence="6">
    <location>
        <begin position="85"/>
        <end position="103"/>
    </location>
</feature>
<dbReference type="InterPro" id="IPR031968">
    <property type="entry name" value="VASt"/>
</dbReference>
<feature type="compositionally biased region" description="Polar residues" evidence="6">
    <location>
        <begin position="286"/>
        <end position="305"/>
    </location>
</feature>
<feature type="compositionally biased region" description="Low complexity" evidence="6">
    <location>
        <begin position="1087"/>
        <end position="1096"/>
    </location>
</feature>
<sequence>MSKVLSGIVKARRNSRQPSESGDSASNASSPPPNRPELMRKAMQTSPFEADDTTAPMFDPNYTPSRPGNNGLLSPLQALRSGKESSSARSVPAIISAPASPTPELAASASTQSLPGHTGPGDGSLTFESLALPGEGTSDLVMAEPVGPTPASAPSSTRQRPSTAATLPETGFSGLSPLSNSNAPLAGPEGFTNGPPASRSVPTGLLHTPSKKEGLSSPRFELSPDASMISLGSPSKSTTGSGPAAKLRQTLSKGKSNNAASSHGIAGALAATAMTGMGVGAGSHALASSPQNSLLVPTANGSASTPKRPGLSRTASGSNLSTHGGAHGRDLSSATFIDHGANSDNEDAHHLHTAQRSQSARRPAKHHDYADDEAASSEDGVAVEHPELTGSNPGLTVEAVLKHNRNNDKLSAPPSLVSAEDPAYMSDFSSGAGRDAAASMNASAAAQALLAPTAALAALGGARSITPDHGPNAQLVAPPSMLDPSSRRVSSEMTPGYEGGGLKRPPLRQHGKSGSTIAAGLARASEAALVAAAADPTQFSGMRTPGSPLPQPVLTPSGIGAVGGLSPSGLGERLELKENGRSSAETFPSSSGAAAAAAAAAAATVEQNSMEQSQYSTMSMPPVVTGFAVASTKRNNAFHQLFSAVPEDDFLIEDYACALAREILVQGRLYVSEAHLAFNANIFGWVTNVVIPFSDIVSIEKRMTAFVIPNAIQISTLHAKHTFTSFLSRDTAYDLIANIWKLSHPNFTANVDAMPDFSDDESVADGSISEKGDEAQDQARKATKRQRLREKLHRAGRGGGGGGGRSQTGGDTTADKDGDVSKSSSVGGGGGGASGSGSTSGGATGAGSSTPKKAAHRATTCACEKKKEHYSTVVMDAKFPAVPEKMYNMMFTSGFMKDFWQSNQKLMDLQMSDWSPDPANKNMLSRSMSYIKPLNGSIGPKQTKCHITDENLHVDFDDYVSTLTTTKTPDVPCGNIFAVKTRTCFTWAGGNTTKIYVTCTVEWSGRSMLKGIIDKASIDGQRQYYKDLDAAIHEYLKEHASEFKEEGDEVIEDEASIDTQDKEGGAADSAGADSAASTSNKAKGGDANTESSAANTSSTSITGLVSSFADTVTNAVSSGLGMVTDAVSGASPSMLILGSVVIVLLLSNLWALTIREPPAGYRSVPRSPYGYGGSGGAGAGSQVGGGGGPDSDALAAALRDVLREHFGPAGAPGSAATGTPKSGKAASGVGGKSQGVSGSGDRVDEIKQLMSMISDAESKIAKLKGELAFDGAGRR</sequence>
<dbReference type="InterPro" id="IPR051482">
    <property type="entry name" value="Cholesterol_transport"/>
</dbReference>
<feature type="compositionally biased region" description="Gly residues" evidence="6">
    <location>
        <begin position="826"/>
        <end position="845"/>
    </location>
</feature>
<keyword evidence="3 7" id="KW-0812">Transmembrane</keyword>
<dbReference type="GO" id="GO:0032934">
    <property type="term" value="F:sterol binding"/>
    <property type="evidence" value="ECO:0007669"/>
    <property type="project" value="TreeGrafter"/>
</dbReference>
<dbReference type="CDD" id="cd13220">
    <property type="entry name" value="PH-GRAM_GRAMDC"/>
    <property type="match status" value="1"/>
</dbReference>
<feature type="compositionally biased region" description="Low complexity" evidence="6">
    <location>
        <begin position="1066"/>
        <end position="1077"/>
    </location>
</feature>
<dbReference type="Pfam" id="PF02893">
    <property type="entry name" value="GRAM"/>
    <property type="match status" value="1"/>
</dbReference>
<feature type="compositionally biased region" description="Polar residues" evidence="6">
    <location>
        <begin position="313"/>
        <end position="322"/>
    </location>
</feature>
<evidence type="ECO:0000256" key="5">
    <source>
        <dbReference type="ARBA" id="ARBA00023136"/>
    </source>
</evidence>
<dbReference type="Proteomes" id="UP001176517">
    <property type="component" value="Unassembled WGS sequence"/>
</dbReference>
<protein>
    <recommendedName>
        <fullName evidence="8">VASt domain-containing protein</fullName>
    </recommendedName>
</protein>
<feature type="transmembrane region" description="Helical" evidence="7">
    <location>
        <begin position="1134"/>
        <end position="1152"/>
    </location>
</feature>
<dbReference type="Gene3D" id="2.30.29.30">
    <property type="entry name" value="Pleckstrin-homology domain (PH domain)/Phosphotyrosine-binding domain (PTB)"/>
    <property type="match status" value="1"/>
</dbReference>
<proteinExistence type="inferred from homology"/>